<evidence type="ECO:0000313" key="4">
    <source>
        <dbReference type="EMBL" id="MDN3566194.1"/>
    </source>
</evidence>
<comment type="catalytic activity">
    <reaction evidence="1">
        <text>ATP + protein L-histidine = ADP + protein N-phospho-L-histidine.</text>
        <dbReference type="EC" id="2.7.13.3"/>
    </reaction>
</comment>
<dbReference type="RefSeq" id="WP_290318096.1">
    <property type="nucleotide sequence ID" value="NZ_JAUFPN010000167.1"/>
</dbReference>
<accession>A0ABT8A908</accession>
<feature type="domain" description="Signal transduction histidine kinase dimerisation/phosphoacceptor" evidence="3">
    <location>
        <begin position="3"/>
        <end position="68"/>
    </location>
</feature>
<dbReference type="Proteomes" id="UP001529369">
    <property type="component" value="Unassembled WGS sequence"/>
</dbReference>
<dbReference type="CDD" id="cd00082">
    <property type="entry name" value="HisKA"/>
    <property type="match status" value="1"/>
</dbReference>
<dbReference type="EC" id="2.7.13.3" evidence="2"/>
<evidence type="ECO:0000313" key="5">
    <source>
        <dbReference type="Proteomes" id="UP001529369"/>
    </source>
</evidence>
<keyword evidence="5" id="KW-1185">Reference proteome</keyword>
<name>A0ABT8A908_9PROT</name>
<dbReference type="EMBL" id="JAUFPN010000167">
    <property type="protein sequence ID" value="MDN3566194.1"/>
    <property type="molecule type" value="Genomic_DNA"/>
</dbReference>
<evidence type="ECO:0000256" key="1">
    <source>
        <dbReference type="ARBA" id="ARBA00000085"/>
    </source>
</evidence>
<sequence length="193" mass="19976">MTAVATLARPVQHDINNLLTVVFANLELLKRTAAAGGPQRQLDRIHEAARRLDGSTRSLLTLLRRSTDGAAPVCLADVLTMLQPLLALLLPSASGLSLSLAAGDPRVRLDRTALEDGLLGLAQEIAERMPRGAGLGLELAHDAGLVTLTVVTPAGLELPAIAALAAVGEEAGGRAERRPDGIHLSLPALPAAP</sequence>
<proteinExistence type="predicted"/>
<dbReference type="GO" id="GO:0016301">
    <property type="term" value="F:kinase activity"/>
    <property type="evidence" value="ECO:0007669"/>
    <property type="project" value="UniProtKB-KW"/>
</dbReference>
<evidence type="ECO:0000256" key="2">
    <source>
        <dbReference type="ARBA" id="ARBA00012438"/>
    </source>
</evidence>
<keyword evidence="4" id="KW-0808">Transferase</keyword>
<organism evidence="4 5">
    <name type="scientific">Paeniroseomonas aquatica</name>
    <dbReference type="NCBI Taxonomy" id="373043"/>
    <lineage>
        <taxon>Bacteria</taxon>
        <taxon>Pseudomonadati</taxon>
        <taxon>Pseudomonadota</taxon>
        <taxon>Alphaproteobacteria</taxon>
        <taxon>Acetobacterales</taxon>
        <taxon>Acetobacteraceae</taxon>
        <taxon>Paeniroseomonas</taxon>
    </lineage>
</organism>
<keyword evidence="4" id="KW-0418">Kinase</keyword>
<dbReference type="Gene3D" id="1.10.287.130">
    <property type="match status" value="1"/>
</dbReference>
<dbReference type="InterPro" id="IPR003661">
    <property type="entry name" value="HisK_dim/P_dom"/>
</dbReference>
<protein>
    <recommendedName>
        <fullName evidence="2">histidine kinase</fullName>
        <ecNumber evidence="2">2.7.13.3</ecNumber>
    </recommendedName>
</protein>
<dbReference type="Pfam" id="PF00512">
    <property type="entry name" value="HisKA"/>
    <property type="match status" value="1"/>
</dbReference>
<dbReference type="InterPro" id="IPR036097">
    <property type="entry name" value="HisK_dim/P_sf"/>
</dbReference>
<dbReference type="SMART" id="SM00388">
    <property type="entry name" value="HisKA"/>
    <property type="match status" value="1"/>
</dbReference>
<comment type="caution">
    <text evidence="4">The sequence shown here is derived from an EMBL/GenBank/DDBJ whole genome shotgun (WGS) entry which is preliminary data.</text>
</comment>
<evidence type="ECO:0000259" key="3">
    <source>
        <dbReference type="SMART" id="SM00388"/>
    </source>
</evidence>
<reference evidence="5" key="1">
    <citation type="journal article" date="2019" name="Int. J. Syst. Evol. Microbiol.">
        <title>The Global Catalogue of Microorganisms (GCM) 10K type strain sequencing project: providing services to taxonomists for standard genome sequencing and annotation.</title>
        <authorList>
            <consortium name="The Broad Institute Genomics Platform"/>
            <consortium name="The Broad Institute Genome Sequencing Center for Infectious Disease"/>
            <person name="Wu L."/>
            <person name="Ma J."/>
        </authorList>
    </citation>
    <scope>NUCLEOTIDE SEQUENCE [LARGE SCALE GENOMIC DNA]</scope>
    <source>
        <strain evidence="5">CECT 7131</strain>
    </source>
</reference>
<dbReference type="SUPFAM" id="SSF47384">
    <property type="entry name" value="Homodimeric domain of signal transducing histidine kinase"/>
    <property type="match status" value="1"/>
</dbReference>
<gene>
    <name evidence="4" type="ORF">QWZ14_17635</name>
</gene>